<dbReference type="Gene3D" id="2.60.120.10">
    <property type="entry name" value="Jelly Rolls"/>
    <property type="match status" value="1"/>
</dbReference>
<dbReference type="PANTHER" id="PTHR42742">
    <property type="entry name" value="TRANSCRIPTIONAL REPRESSOR MPRA"/>
    <property type="match status" value="1"/>
</dbReference>
<gene>
    <name evidence="4" type="ORF">TresaDRAFT_2285</name>
</gene>
<dbReference type="SUPFAM" id="SSF51182">
    <property type="entry name" value="RmlC-like cupins"/>
    <property type="match status" value="1"/>
</dbReference>
<dbReference type="PANTHER" id="PTHR42742:SF3">
    <property type="entry name" value="FRUCTOKINASE"/>
    <property type="match status" value="1"/>
</dbReference>
<dbReference type="Proteomes" id="UP000003571">
    <property type="component" value="Unassembled WGS sequence"/>
</dbReference>
<keyword evidence="2" id="KW-0862">Zinc</keyword>
<dbReference type="eggNOG" id="COG1482">
    <property type="taxonomic scope" value="Bacteria"/>
</dbReference>
<organism evidence="4 5">
    <name type="scientific">Treponema saccharophilum DSM 2985</name>
    <dbReference type="NCBI Taxonomy" id="907348"/>
    <lineage>
        <taxon>Bacteria</taxon>
        <taxon>Pseudomonadati</taxon>
        <taxon>Spirochaetota</taxon>
        <taxon>Spirochaetia</taxon>
        <taxon>Spirochaetales</taxon>
        <taxon>Treponemataceae</taxon>
        <taxon>Treponema</taxon>
    </lineage>
</organism>
<dbReference type="InterPro" id="IPR046457">
    <property type="entry name" value="PMI_typeI_cat"/>
</dbReference>
<dbReference type="AlphaFoldDB" id="H7EHR9"/>
<evidence type="ECO:0000259" key="3">
    <source>
        <dbReference type="Pfam" id="PF20511"/>
    </source>
</evidence>
<name>H7EHR9_9SPIR</name>
<feature type="domain" description="Phosphomannose isomerase type I catalytic" evidence="3">
    <location>
        <begin position="25"/>
        <end position="67"/>
    </location>
</feature>
<comment type="caution">
    <text evidence="4">The sequence shown here is derived from an EMBL/GenBank/DDBJ whole genome shotgun (WGS) entry which is preliminary data.</text>
</comment>
<evidence type="ECO:0000256" key="2">
    <source>
        <dbReference type="ARBA" id="ARBA00022833"/>
    </source>
</evidence>
<accession>H7EHR9</accession>
<evidence type="ECO:0000256" key="1">
    <source>
        <dbReference type="ARBA" id="ARBA00022723"/>
    </source>
</evidence>
<keyword evidence="4" id="KW-0413">Isomerase</keyword>
<dbReference type="OrthoDB" id="9808275at2"/>
<evidence type="ECO:0000313" key="5">
    <source>
        <dbReference type="Proteomes" id="UP000003571"/>
    </source>
</evidence>
<dbReference type="InterPro" id="IPR011051">
    <property type="entry name" value="RmlC_Cupin_sf"/>
</dbReference>
<dbReference type="InterPro" id="IPR014710">
    <property type="entry name" value="RmlC-like_jellyroll"/>
</dbReference>
<keyword evidence="5" id="KW-1185">Reference proteome</keyword>
<dbReference type="InterPro" id="IPR051804">
    <property type="entry name" value="Carb_Metab_Reg_Kinase/Isom"/>
</dbReference>
<dbReference type="PATRIC" id="fig|907348.3.peg.344"/>
<dbReference type="EC" id="5.3.1.8" evidence="4"/>
<reference evidence="4 5" key="1">
    <citation type="submission" date="2011-09" db="EMBL/GenBank/DDBJ databases">
        <title>The draft genome of Treponema saccharophilum DSM 2985.</title>
        <authorList>
            <consortium name="US DOE Joint Genome Institute (JGI-PGF)"/>
            <person name="Lucas S."/>
            <person name="Copeland A."/>
            <person name="Lapidus A."/>
            <person name="Glavina del Rio T."/>
            <person name="Dalin E."/>
            <person name="Tice H."/>
            <person name="Bruce D."/>
            <person name="Goodwin L."/>
            <person name="Pitluck S."/>
            <person name="Peters L."/>
            <person name="Kyrpides N."/>
            <person name="Mavromatis K."/>
            <person name="Ivanova N."/>
            <person name="Markowitz V."/>
            <person name="Cheng J.-F."/>
            <person name="Hugenholtz P."/>
            <person name="Woyke T."/>
            <person name="Wu D."/>
            <person name="Gronow S."/>
            <person name="Wellnitz S."/>
            <person name="Brambilla E."/>
            <person name="Klenk H.-P."/>
            <person name="Eisen J.A."/>
        </authorList>
    </citation>
    <scope>NUCLEOTIDE SEQUENCE [LARGE SCALE GENOMIC DNA]</scope>
    <source>
        <strain evidence="4 5">DSM 2985</strain>
    </source>
</reference>
<proteinExistence type="predicted"/>
<dbReference type="GO" id="GO:0004476">
    <property type="term" value="F:mannose-6-phosphate isomerase activity"/>
    <property type="evidence" value="ECO:0007669"/>
    <property type="project" value="UniProtKB-EC"/>
</dbReference>
<evidence type="ECO:0000313" key="4">
    <source>
        <dbReference type="EMBL" id="EIC02859.1"/>
    </source>
</evidence>
<dbReference type="GO" id="GO:0008270">
    <property type="term" value="F:zinc ion binding"/>
    <property type="evidence" value="ECO:0007669"/>
    <property type="project" value="InterPro"/>
</dbReference>
<dbReference type="Pfam" id="PF20511">
    <property type="entry name" value="PMI_typeI_cat"/>
    <property type="match status" value="1"/>
</dbReference>
<keyword evidence="1" id="KW-0479">Metal-binding</keyword>
<protein>
    <submittedName>
        <fullName evidence="4">Mannose-6-phosphate isomerase, type 1</fullName>
        <ecNumber evidence="4">5.3.1.8</ecNumber>
    </submittedName>
</protein>
<dbReference type="STRING" id="907348.TresaDRAFT_2285"/>
<dbReference type="RefSeq" id="WP_002702284.1">
    <property type="nucleotide sequence ID" value="NZ_AGRW01000030.1"/>
</dbReference>
<sequence length="259" mass="28790">MLRLNPIHFDKIWGYEDWIASVHPSGFQENFAAAAGKDYPLLVKIIQADASLSVQVHPDDEQAMRLEGEGERGKTECWYVLDAEDDARLVYGLKKDVRMEDVSAAIKAGTLERYLNFVNVKEGDFVFIPAGTVHAICGGIRLLEVQQSCDITYRLYDYNRGRELHVEKSLQVIKSGGLLSVRPFSGDFSCRYFALRKSGLPETGAGKDRLLFVLGAEKNAGISSGKDEFALRAEDIFFLKAGETPSLRGKAEFLEISAT</sequence>
<dbReference type="CDD" id="cd07010">
    <property type="entry name" value="cupin_PMI_type_I_N_bac"/>
    <property type="match status" value="1"/>
</dbReference>
<dbReference type="EMBL" id="AGRW01000030">
    <property type="protein sequence ID" value="EIC02859.1"/>
    <property type="molecule type" value="Genomic_DNA"/>
</dbReference>